<accession>A0A455TKQ8</accession>
<keyword evidence="1" id="KW-0614">Plasmid</keyword>
<geneLocation type="plasmid" evidence="1">
    <name>pE196_IMP6</name>
</geneLocation>
<name>A0A455TKQ8_KLEPN</name>
<sequence length="37" mass="4553">MWYAEASSRRVRRRYRGQSHKPSIMGSVWRQEKIMDI</sequence>
<evidence type="ECO:0000313" key="1">
    <source>
        <dbReference type="EMBL" id="BBI29362.1"/>
    </source>
</evidence>
<proteinExistence type="predicted"/>
<dbReference type="AlphaFoldDB" id="A0A455TKQ8"/>
<reference evidence="1" key="1">
    <citation type="submission" date="2019-01" db="EMBL/GenBank/DDBJ databases">
        <title>Genomic characterization of novel carbapenem resistance plasmid carrying blaIMP-6 in northern Osaka.</title>
        <authorList>
            <person name="Abe R."/>
            <person name="Akeda Y."/>
            <person name="Sugawara Y."/>
            <person name="Yamamoto N."/>
            <person name="Tomono K."/>
            <person name="Takeuchi D."/>
            <person name="Kawahara R."/>
            <person name="Hamada S."/>
        </authorList>
    </citation>
    <scope>NUCLEOTIDE SEQUENCE</scope>
    <source>
        <strain evidence="1">E196</strain>
        <plasmid evidence="1">pE196_IMP6</plasmid>
    </source>
</reference>
<dbReference type="EMBL" id="AP019405">
    <property type="protein sequence ID" value="BBI29362.1"/>
    <property type="molecule type" value="Genomic_DNA"/>
</dbReference>
<organism evidence="1">
    <name type="scientific">Klebsiella pneumoniae</name>
    <dbReference type="NCBI Taxonomy" id="573"/>
    <lineage>
        <taxon>Bacteria</taxon>
        <taxon>Pseudomonadati</taxon>
        <taxon>Pseudomonadota</taxon>
        <taxon>Gammaproteobacteria</taxon>
        <taxon>Enterobacterales</taxon>
        <taxon>Enterobacteriaceae</taxon>
        <taxon>Klebsiella/Raoultella group</taxon>
        <taxon>Klebsiella</taxon>
        <taxon>Klebsiella pneumoniae complex</taxon>
    </lineage>
</organism>
<protein>
    <submittedName>
        <fullName evidence="1">Uncharacterized protein</fullName>
    </submittedName>
</protein>